<feature type="chain" id="PRO_5015504531" description="ScyD/ScyE family protein" evidence="1">
    <location>
        <begin position="21"/>
        <end position="339"/>
    </location>
</feature>
<dbReference type="SUPFAM" id="SSF101898">
    <property type="entry name" value="NHL repeat"/>
    <property type="match status" value="1"/>
</dbReference>
<keyword evidence="3" id="KW-1185">Reference proteome</keyword>
<dbReference type="Proteomes" id="UP000238362">
    <property type="component" value="Unassembled WGS sequence"/>
</dbReference>
<evidence type="ECO:0000313" key="3">
    <source>
        <dbReference type="Proteomes" id="UP000238362"/>
    </source>
</evidence>
<comment type="caution">
    <text evidence="2">The sequence shown here is derived from an EMBL/GenBank/DDBJ whole genome shotgun (WGS) entry which is preliminary data.</text>
</comment>
<dbReference type="NCBIfam" id="NF033206">
    <property type="entry name" value="ScyE_fam"/>
    <property type="match status" value="2"/>
</dbReference>
<organism evidence="2 3">
    <name type="scientific">Prauserella shujinwangii</name>
    <dbReference type="NCBI Taxonomy" id="1453103"/>
    <lineage>
        <taxon>Bacteria</taxon>
        <taxon>Bacillati</taxon>
        <taxon>Actinomycetota</taxon>
        <taxon>Actinomycetes</taxon>
        <taxon>Pseudonocardiales</taxon>
        <taxon>Pseudonocardiaceae</taxon>
        <taxon>Prauserella</taxon>
    </lineage>
</organism>
<dbReference type="InterPro" id="IPR048031">
    <property type="entry name" value="ScyD/ScyE-like"/>
</dbReference>
<protein>
    <recommendedName>
        <fullName evidence="4">ScyD/ScyE family protein</fullName>
    </recommendedName>
</protein>
<evidence type="ECO:0000313" key="2">
    <source>
        <dbReference type="EMBL" id="PRX51441.1"/>
    </source>
</evidence>
<name>A0A2T0M3W3_9PSEU</name>
<dbReference type="Gene3D" id="2.120.10.30">
    <property type="entry name" value="TolB, C-terminal domain"/>
    <property type="match status" value="1"/>
</dbReference>
<feature type="signal peptide" evidence="1">
    <location>
        <begin position="1"/>
        <end position="20"/>
    </location>
</feature>
<dbReference type="InterPro" id="IPR011042">
    <property type="entry name" value="6-blade_b-propeller_TolB-like"/>
</dbReference>
<sequence>MTSLVGLIVLLLAGAPTASAVSASAERVEVIAAGLDGPRGLTPLPGGGVLVAESGRGGAGPCVPVLGGFEGCLGTTGAVTMAACGGQRRIVTGLPSLYVADLQEALGPYDVALGPSGPVLVSVGFGGDVAVRPELGPVGAALGQVVRAWPDGRWAAFADIAGHRGPGAGSQPWGLHADGGRLHVTDAMTGSLHTVDRRGRIGTVPLEGTLRQPTTVVRGPDGAFYVGEFAFNDPGQARVLRLEPGAPVTVHATGFTHVSDLAFDAEGDLLVLEYAKNGVLSGDPTGRLTRIGADGSRTEIAAGLLENPTSVAAPGPGVLYVSNKGISIGAGEVLRVTTG</sequence>
<reference evidence="2 3" key="1">
    <citation type="submission" date="2018-03" db="EMBL/GenBank/DDBJ databases">
        <title>Genomic Encyclopedia of Type Strains, Phase III (KMG-III): the genomes of soil and plant-associated and newly described type strains.</title>
        <authorList>
            <person name="Whitman W."/>
        </authorList>
    </citation>
    <scope>NUCLEOTIDE SEQUENCE [LARGE SCALE GENOMIC DNA]</scope>
    <source>
        <strain evidence="2 3">CGMCC 4.7125</strain>
    </source>
</reference>
<accession>A0A2T0M3W3</accession>
<dbReference type="EMBL" id="PVNH01000001">
    <property type="protein sequence ID" value="PRX51441.1"/>
    <property type="molecule type" value="Genomic_DNA"/>
</dbReference>
<keyword evidence="1" id="KW-0732">Signal</keyword>
<proteinExistence type="predicted"/>
<dbReference type="AlphaFoldDB" id="A0A2T0M3W3"/>
<evidence type="ECO:0008006" key="4">
    <source>
        <dbReference type="Google" id="ProtNLM"/>
    </source>
</evidence>
<gene>
    <name evidence="2" type="ORF">B0I33_101595</name>
</gene>
<evidence type="ECO:0000256" key="1">
    <source>
        <dbReference type="SAM" id="SignalP"/>
    </source>
</evidence>